<evidence type="ECO:0000256" key="5">
    <source>
        <dbReference type="ARBA" id="ARBA00022833"/>
    </source>
</evidence>
<dbReference type="InterPro" id="IPR050331">
    <property type="entry name" value="Zinc_finger"/>
</dbReference>
<feature type="coiled-coil region" evidence="8">
    <location>
        <begin position="62"/>
        <end position="89"/>
    </location>
</feature>
<feature type="region of interest" description="Disordered" evidence="9">
    <location>
        <begin position="134"/>
        <end position="188"/>
    </location>
</feature>
<organism evidence="11 12">
    <name type="scientific">Oreochromis aureus</name>
    <name type="common">Israeli tilapia</name>
    <name type="synonym">Chromis aureus</name>
    <dbReference type="NCBI Taxonomy" id="47969"/>
    <lineage>
        <taxon>Eukaryota</taxon>
        <taxon>Metazoa</taxon>
        <taxon>Chordata</taxon>
        <taxon>Craniata</taxon>
        <taxon>Vertebrata</taxon>
        <taxon>Euteleostomi</taxon>
        <taxon>Actinopterygii</taxon>
        <taxon>Neopterygii</taxon>
        <taxon>Teleostei</taxon>
        <taxon>Neoteleostei</taxon>
        <taxon>Acanthomorphata</taxon>
        <taxon>Ovalentaria</taxon>
        <taxon>Cichlomorphae</taxon>
        <taxon>Cichliformes</taxon>
        <taxon>Cichlidae</taxon>
        <taxon>African cichlids</taxon>
        <taxon>Pseudocrenilabrinae</taxon>
        <taxon>Oreochromini</taxon>
        <taxon>Oreochromis</taxon>
    </lineage>
</organism>
<keyword evidence="2" id="KW-0479">Metal-binding</keyword>
<dbReference type="PANTHER" id="PTHR16515:SF49">
    <property type="entry name" value="GASTRULA ZINC FINGER PROTEIN XLCGF49.1-LIKE-RELATED"/>
    <property type="match status" value="1"/>
</dbReference>
<dbReference type="SMART" id="SM00355">
    <property type="entry name" value="ZnF_C2H2"/>
    <property type="match status" value="4"/>
</dbReference>
<dbReference type="PANTHER" id="PTHR16515">
    <property type="entry name" value="PR DOMAIN ZINC FINGER PROTEIN"/>
    <property type="match status" value="1"/>
</dbReference>
<accession>A0A668SYZ5</accession>
<keyword evidence="8" id="KW-0175">Coiled coil</keyword>
<feature type="region of interest" description="Disordered" evidence="9">
    <location>
        <begin position="285"/>
        <end position="318"/>
    </location>
</feature>
<protein>
    <recommendedName>
        <fullName evidence="10">C2H2-type domain-containing protein</fullName>
    </recommendedName>
</protein>
<dbReference type="Gene3D" id="3.30.160.60">
    <property type="entry name" value="Classic Zinc Finger"/>
    <property type="match status" value="3"/>
</dbReference>
<feature type="domain" description="C2H2-type" evidence="10">
    <location>
        <begin position="444"/>
        <end position="471"/>
    </location>
</feature>
<proteinExistence type="predicted"/>
<dbReference type="Ensembl" id="ENSOABT00000020468.2">
    <property type="protein sequence ID" value="ENSOABP00000019875.2"/>
    <property type="gene ID" value="ENSOABG00000009623.2"/>
</dbReference>
<evidence type="ECO:0000313" key="12">
    <source>
        <dbReference type="Proteomes" id="UP000472276"/>
    </source>
</evidence>
<dbReference type="PROSITE" id="PS00028">
    <property type="entry name" value="ZINC_FINGER_C2H2_1"/>
    <property type="match status" value="3"/>
</dbReference>
<dbReference type="GO" id="GO:0010468">
    <property type="term" value="P:regulation of gene expression"/>
    <property type="evidence" value="ECO:0007669"/>
    <property type="project" value="TreeGrafter"/>
</dbReference>
<dbReference type="FunFam" id="3.30.160.60:FF:000182">
    <property type="entry name" value="zinc finger protein 366"/>
    <property type="match status" value="1"/>
</dbReference>
<evidence type="ECO:0000256" key="4">
    <source>
        <dbReference type="ARBA" id="ARBA00022771"/>
    </source>
</evidence>
<dbReference type="GO" id="GO:0005634">
    <property type="term" value="C:nucleus"/>
    <property type="evidence" value="ECO:0007669"/>
    <property type="project" value="UniProtKB-SubCell"/>
</dbReference>
<keyword evidence="5" id="KW-0862">Zinc</keyword>
<evidence type="ECO:0000256" key="2">
    <source>
        <dbReference type="ARBA" id="ARBA00022723"/>
    </source>
</evidence>
<name>A0A668SYZ5_OREAU</name>
<dbReference type="FunFam" id="3.30.160.60:FF:000624">
    <property type="entry name" value="zinc finger protein 697"/>
    <property type="match status" value="1"/>
</dbReference>
<dbReference type="PROSITE" id="PS50157">
    <property type="entry name" value="ZINC_FINGER_C2H2_2"/>
    <property type="match status" value="4"/>
</dbReference>
<gene>
    <name evidence="11" type="primary">LOC116315438</name>
</gene>
<evidence type="ECO:0000259" key="10">
    <source>
        <dbReference type="PROSITE" id="PS50157"/>
    </source>
</evidence>
<evidence type="ECO:0000256" key="8">
    <source>
        <dbReference type="SAM" id="Coils"/>
    </source>
</evidence>
<evidence type="ECO:0000256" key="7">
    <source>
        <dbReference type="PROSITE-ProRule" id="PRU00042"/>
    </source>
</evidence>
<reference evidence="11" key="2">
    <citation type="submission" date="2025-09" db="UniProtKB">
        <authorList>
            <consortium name="Ensembl"/>
        </authorList>
    </citation>
    <scope>IDENTIFICATION</scope>
</reference>
<evidence type="ECO:0000256" key="1">
    <source>
        <dbReference type="ARBA" id="ARBA00004123"/>
    </source>
</evidence>
<keyword evidence="6" id="KW-0539">Nucleus</keyword>
<sequence>MKPQLFGTKERPCVTHKTSADAALSFQEELVAAIHGAFEVAVEIAVREVKKLVAGQVTSDIYEEMRRENESLKQRLQRAEAKLDSARREEENCGSPLTANQRFGAIKYTDQPPHPNCSQIRTSAVGSVLSCTEVRGDTTPAGHSGAHQPRDSQDQHLRRPDERRLREEERTNDAASDPENEPNDGCTRDVTEEISHVCMVKIERMNPVCPNQGAQDGISPPLSSILGKSIQEPVTQVTVKQEKPEEETHGSSCCLDSFKVEDFSLECISGVQSKMLEEWKPEVPNIQSQDSNSQLSSAGLDQAAHPPNPASTLQPSTDLPSLPAEFSSIFQLPESAPVSEAAPQVYPVHVRTSHKLNHPIATLYACKSCGQTFHLPSLLRRHTGQCQLRFQQRCQQPVAGSKRTRLQLYPPGCSPFRCTVCNREFNRMENLKTHLRIHTGERPYTCSVCSKCFRHSGALTRHFRIHTGEKPYICGQCGKSFRNCGGLKFHQRSHSKQLQ</sequence>
<dbReference type="Proteomes" id="UP000472276">
    <property type="component" value="Unassembled WGS sequence"/>
</dbReference>
<keyword evidence="3" id="KW-0677">Repeat</keyword>
<feature type="domain" description="C2H2-type" evidence="10">
    <location>
        <begin position="416"/>
        <end position="443"/>
    </location>
</feature>
<dbReference type="InterPro" id="IPR013087">
    <property type="entry name" value="Znf_C2H2_type"/>
</dbReference>
<dbReference type="Pfam" id="PF00096">
    <property type="entry name" value="zf-C2H2"/>
    <property type="match status" value="3"/>
</dbReference>
<dbReference type="GeneID" id="116315438"/>
<feature type="domain" description="C2H2-type" evidence="10">
    <location>
        <begin position="364"/>
        <end position="382"/>
    </location>
</feature>
<feature type="domain" description="C2H2-type" evidence="10">
    <location>
        <begin position="472"/>
        <end position="499"/>
    </location>
</feature>
<feature type="compositionally biased region" description="Basic and acidic residues" evidence="9">
    <location>
        <begin position="148"/>
        <end position="172"/>
    </location>
</feature>
<reference evidence="11" key="1">
    <citation type="submission" date="2025-08" db="UniProtKB">
        <authorList>
            <consortium name="Ensembl"/>
        </authorList>
    </citation>
    <scope>IDENTIFICATION</scope>
</reference>
<dbReference type="SUPFAM" id="SSF57667">
    <property type="entry name" value="beta-beta-alpha zinc fingers"/>
    <property type="match status" value="2"/>
</dbReference>
<comment type="subcellular location">
    <subcellularLocation>
        <location evidence="1">Nucleus</location>
    </subcellularLocation>
</comment>
<keyword evidence="4 7" id="KW-0863">Zinc-finger</keyword>
<dbReference type="FunFam" id="3.30.160.60:FF:000358">
    <property type="entry name" value="zinc finger protein 24"/>
    <property type="match status" value="1"/>
</dbReference>
<dbReference type="KEGG" id="oau:116315438"/>
<dbReference type="AlphaFoldDB" id="A0A668SYZ5"/>
<evidence type="ECO:0000256" key="9">
    <source>
        <dbReference type="SAM" id="MobiDB-lite"/>
    </source>
</evidence>
<dbReference type="GO" id="GO:0008270">
    <property type="term" value="F:zinc ion binding"/>
    <property type="evidence" value="ECO:0007669"/>
    <property type="project" value="UniProtKB-KW"/>
</dbReference>
<feature type="compositionally biased region" description="Polar residues" evidence="9">
    <location>
        <begin position="285"/>
        <end position="299"/>
    </location>
</feature>
<evidence type="ECO:0000256" key="6">
    <source>
        <dbReference type="ARBA" id="ARBA00023242"/>
    </source>
</evidence>
<evidence type="ECO:0000256" key="3">
    <source>
        <dbReference type="ARBA" id="ARBA00022737"/>
    </source>
</evidence>
<dbReference type="RefSeq" id="XP_031589600.1">
    <property type="nucleotide sequence ID" value="XM_031733740.2"/>
</dbReference>
<keyword evidence="12" id="KW-1185">Reference proteome</keyword>
<evidence type="ECO:0000313" key="11">
    <source>
        <dbReference type="Ensembl" id="ENSOABP00000019875.2"/>
    </source>
</evidence>
<dbReference type="OMA" id="ATLYACK"/>
<dbReference type="InterPro" id="IPR036236">
    <property type="entry name" value="Znf_C2H2_sf"/>
</dbReference>